<evidence type="ECO:0000256" key="5">
    <source>
        <dbReference type="ARBA" id="ARBA00022759"/>
    </source>
</evidence>
<keyword evidence="13" id="KW-0175">Coiled coil</keyword>
<feature type="coiled-coil region" evidence="13">
    <location>
        <begin position="258"/>
        <end position="303"/>
    </location>
</feature>
<evidence type="ECO:0000256" key="9">
    <source>
        <dbReference type="ARBA" id="ARBA00023172"/>
    </source>
</evidence>
<keyword evidence="8" id="KW-0460">Magnesium</keyword>
<evidence type="ECO:0000256" key="1">
    <source>
        <dbReference type="ARBA" id="ARBA00001946"/>
    </source>
</evidence>
<feature type="compositionally biased region" description="Basic and acidic residues" evidence="14">
    <location>
        <begin position="204"/>
        <end position="216"/>
    </location>
</feature>
<accession>A0A1W0WNK1</accession>
<comment type="cofactor">
    <cofactor evidence="1">
        <name>Mg(2+)</name>
        <dbReference type="ChEBI" id="CHEBI:18420"/>
    </cofactor>
</comment>
<gene>
    <name evidence="15" type="ORF">BV898_09156</name>
</gene>
<keyword evidence="5 15" id="KW-0255">Endonuclease</keyword>
<dbReference type="InterPro" id="IPR042530">
    <property type="entry name" value="EME1/EME2_C"/>
</dbReference>
<dbReference type="Proteomes" id="UP000192578">
    <property type="component" value="Unassembled WGS sequence"/>
</dbReference>
<keyword evidence="11" id="KW-0539">Nucleus</keyword>
<evidence type="ECO:0000256" key="6">
    <source>
        <dbReference type="ARBA" id="ARBA00022763"/>
    </source>
</evidence>
<evidence type="ECO:0000256" key="11">
    <source>
        <dbReference type="ARBA" id="ARBA00023242"/>
    </source>
</evidence>
<evidence type="ECO:0000256" key="2">
    <source>
        <dbReference type="ARBA" id="ARBA00004123"/>
    </source>
</evidence>
<evidence type="ECO:0000313" key="16">
    <source>
        <dbReference type="Proteomes" id="UP000192578"/>
    </source>
</evidence>
<reference evidence="16" key="1">
    <citation type="submission" date="2017-01" db="EMBL/GenBank/DDBJ databases">
        <title>Comparative genomics of anhydrobiosis in the tardigrade Hypsibius dujardini.</title>
        <authorList>
            <person name="Yoshida Y."/>
            <person name="Koutsovoulos G."/>
            <person name="Laetsch D."/>
            <person name="Stevens L."/>
            <person name="Kumar S."/>
            <person name="Horikawa D."/>
            <person name="Ishino K."/>
            <person name="Komine S."/>
            <person name="Tomita M."/>
            <person name="Blaxter M."/>
            <person name="Arakawa K."/>
        </authorList>
    </citation>
    <scope>NUCLEOTIDE SEQUENCE [LARGE SCALE GENOMIC DNA]</scope>
    <source>
        <strain evidence="16">Z151</strain>
    </source>
</reference>
<dbReference type="GO" id="GO:0046872">
    <property type="term" value="F:metal ion binding"/>
    <property type="evidence" value="ECO:0007669"/>
    <property type="project" value="UniProtKB-KW"/>
</dbReference>
<keyword evidence="3" id="KW-0540">Nuclease</keyword>
<evidence type="ECO:0000256" key="13">
    <source>
        <dbReference type="SAM" id="Coils"/>
    </source>
</evidence>
<protein>
    <submittedName>
        <fullName evidence="15">Crossover junction endonuclease EME1</fullName>
    </submittedName>
</protein>
<dbReference type="EMBL" id="MTYJ01000070">
    <property type="protein sequence ID" value="OQV16800.1"/>
    <property type="molecule type" value="Genomic_DNA"/>
</dbReference>
<dbReference type="GO" id="GO:0031573">
    <property type="term" value="P:mitotic intra-S DNA damage checkpoint signaling"/>
    <property type="evidence" value="ECO:0007669"/>
    <property type="project" value="TreeGrafter"/>
</dbReference>
<evidence type="ECO:0000256" key="8">
    <source>
        <dbReference type="ARBA" id="ARBA00022842"/>
    </source>
</evidence>
<keyword evidence="10" id="KW-0234">DNA repair</keyword>
<dbReference type="Gene3D" id="3.40.50.10130">
    <property type="match status" value="1"/>
</dbReference>
<dbReference type="Gene3D" id="1.10.150.670">
    <property type="entry name" value="Crossover junction endonuclease EME1, DNA-binding domain"/>
    <property type="match status" value="1"/>
</dbReference>
<keyword evidence="6" id="KW-0227">DNA damage</keyword>
<dbReference type="Pfam" id="PF21292">
    <property type="entry name" value="EME1-MUS81_C"/>
    <property type="match status" value="1"/>
</dbReference>
<keyword evidence="12" id="KW-0469">Meiosis</keyword>
<evidence type="ECO:0000256" key="14">
    <source>
        <dbReference type="SAM" id="MobiDB-lite"/>
    </source>
</evidence>
<evidence type="ECO:0000256" key="3">
    <source>
        <dbReference type="ARBA" id="ARBA00022722"/>
    </source>
</evidence>
<dbReference type="OrthoDB" id="343092at2759"/>
<evidence type="ECO:0000313" key="15">
    <source>
        <dbReference type="EMBL" id="OQV16800.1"/>
    </source>
</evidence>
<proteinExistence type="predicted"/>
<dbReference type="InterPro" id="IPR033310">
    <property type="entry name" value="Mms4/EME1/EME2"/>
</dbReference>
<evidence type="ECO:0000256" key="12">
    <source>
        <dbReference type="ARBA" id="ARBA00023254"/>
    </source>
</evidence>
<keyword evidence="4" id="KW-0479">Metal-binding</keyword>
<dbReference type="GO" id="GO:0031297">
    <property type="term" value="P:replication fork processing"/>
    <property type="evidence" value="ECO:0007669"/>
    <property type="project" value="TreeGrafter"/>
</dbReference>
<dbReference type="GO" id="GO:0048476">
    <property type="term" value="C:Holliday junction resolvase complex"/>
    <property type="evidence" value="ECO:0007669"/>
    <property type="project" value="InterPro"/>
</dbReference>
<dbReference type="GO" id="GO:0008821">
    <property type="term" value="F:crossover junction DNA endonuclease activity"/>
    <property type="evidence" value="ECO:0007669"/>
    <property type="project" value="TreeGrafter"/>
</dbReference>
<keyword evidence="9" id="KW-0233">DNA recombination</keyword>
<dbReference type="PANTHER" id="PTHR21077">
    <property type="entry name" value="EME1 PROTEIN"/>
    <property type="match status" value="1"/>
</dbReference>
<dbReference type="PANTHER" id="PTHR21077:SF5">
    <property type="entry name" value="CROSSOVER JUNCTION ENDONUCLEASE MMS4"/>
    <property type="match status" value="1"/>
</dbReference>
<evidence type="ECO:0000256" key="7">
    <source>
        <dbReference type="ARBA" id="ARBA00022801"/>
    </source>
</evidence>
<dbReference type="GO" id="GO:0000712">
    <property type="term" value="P:resolution of meiotic recombination intermediates"/>
    <property type="evidence" value="ECO:0007669"/>
    <property type="project" value="TreeGrafter"/>
</dbReference>
<keyword evidence="7" id="KW-0378">Hydrolase</keyword>
<dbReference type="AlphaFoldDB" id="A0A1W0WNK1"/>
<evidence type="ECO:0000256" key="4">
    <source>
        <dbReference type="ARBA" id="ARBA00022723"/>
    </source>
</evidence>
<feature type="region of interest" description="Disordered" evidence="14">
    <location>
        <begin position="132"/>
        <end position="163"/>
    </location>
</feature>
<feature type="region of interest" description="Disordered" evidence="14">
    <location>
        <begin position="180"/>
        <end position="238"/>
    </location>
</feature>
<keyword evidence="16" id="KW-1185">Reference proteome</keyword>
<comment type="caution">
    <text evidence="15">The sequence shown here is derived from an EMBL/GenBank/DDBJ whole genome shotgun (WGS) entry which is preliminary data.</text>
</comment>
<dbReference type="GO" id="GO:0006302">
    <property type="term" value="P:double-strand break repair"/>
    <property type="evidence" value="ECO:0007669"/>
    <property type="project" value="TreeGrafter"/>
</dbReference>
<dbReference type="GO" id="GO:0005634">
    <property type="term" value="C:nucleus"/>
    <property type="evidence" value="ECO:0007669"/>
    <property type="project" value="UniProtKB-SubCell"/>
</dbReference>
<evidence type="ECO:0000256" key="10">
    <source>
        <dbReference type="ARBA" id="ARBA00023204"/>
    </source>
</evidence>
<sequence length="644" mass="71741">MPGDMESPLDGSDSDIECIFVSVDRKTISGPTTTTMNQPEVVILSDDSAGDLDSSAQFPDCADFLNVTPIKEKRNPILQPPPEEWEVLFGSGSKAPANLSDVEESFSLPNPADVAVLLGDDPDATLLKDGDASLLDAETSGRRSGSSDIIWDDPPPTGSSQLSKGCVEVAAVALLDEGRSTPVRSRKRHSNCLVTPKAQSVIPSEKRVEPAAEIRGEVPCTSGRSATKPPKKPRNPMDVAAATSKHADLAGLSGKDARKEQKRLEKEALAEQKRLEKEEKLRLKEAAKLAKESDKQQKQAMQEISKTLQGGKKSLHFLRVQVPRTMLDAMGRPEFQEAIAEEGEAMHVDEVDAVDEAASVIRWTRMNLTADADELSTKISSDLTEIEEKDIMIQISKKNFVSMVDHYVQMRDGVEISELDRDSFISLNRRWEHLYPGKVLHYFAYGMESYFRNQLRNAVYGENRPARAKPVRRSLLEIPHNITYDDMEEALLDMGCRTNRNFTLIDSPRDFARMVITFHKAIANANFKDCKRQESNLVDFITANTKTTGVFVPDEGDAGYRELWIRQLEQFSLVSHDKALALVELYPSPRLLMRAYDACATVSEKERLVEDVTVRSGAERRIGPKMSRMLYAFICSLNGDDPYE</sequence>
<organism evidence="15 16">
    <name type="scientific">Hypsibius exemplaris</name>
    <name type="common">Freshwater tardigrade</name>
    <dbReference type="NCBI Taxonomy" id="2072580"/>
    <lineage>
        <taxon>Eukaryota</taxon>
        <taxon>Metazoa</taxon>
        <taxon>Ecdysozoa</taxon>
        <taxon>Tardigrada</taxon>
        <taxon>Eutardigrada</taxon>
        <taxon>Parachela</taxon>
        <taxon>Hypsibioidea</taxon>
        <taxon>Hypsibiidae</taxon>
        <taxon>Hypsibius</taxon>
    </lineage>
</organism>
<name>A0A1W0WNK1_HYPEX</name>
<comment type="subcellular location">
    <subcellularLocation>
        <location evidence="2">Nucleus</location>
    </subcellularLocation>
</comment>